<sequence>MKTFVTRLRRDEDGSVATELTLLTPVLIVLLLFVVFCGRLADSRLRVDDAAHQAVRAATLARSSSQATSDARATAEAALRQAGISCRSLSVNAQLGGLRPGSTVVVTVSCEIGLSDLSLLGVPGATTADASASSVVDQWRGSVATTGGAGE</sequence>
<name>A0ABW2BVR3_9PSEU</name>
<dbReference type="Pfam" id="PF07811">
    <property type="entry name" value="TadE"/>
    <property type="match status" value="1"/>
</dbReference>
<proteinExistence type="predicted"/>
<keyword evidence="1" id="KW-1133">Transmembrane helix</keyword>
<organism evidence="3 4">
    <name type="scientific">Haloechinothrix salitolerans</name>
    <dbReference type="NCBI Taxonomy" id="926830"/>
    <lineage>
        <taxon>Bacteria</taxon>
        <taxon>Bacillati</taxon>
        <taxon>Actinomycetota</taxon>
        <taxon>Actinomycetes</taxon>
        <taxon>Pseudonocardiales</taxon>
        <taxon>Pseudonocardiaceae</taxon>
        <taxon>Haloechinothrix</taxon>
    </lineage>
</organism>
<comment type="caution">
    <text evidence="3">The sequence shown here is derived from an EMBL/GenBank/DDBJ whole genome shotgun (WGS) entry which is preliminary data.</text>
</comment>
<evidence type="ECO:0000313" key="4">
    <source>
        <dbReference type="Proteomes" id="UP001596337"/>
    </source>
</evidence>
<evidence type="ECO:0000313" key="3">
    <source>
        <dbReference type="EMBL" id="MFC6867132.1"/>
    </source>
</evidence>
<keyword evidence="4" id="KW-1185">Reference proteome</keyword>
<feature type="transmembrane region" description="Helical" evidence="1">
    <location>
        <begin position="20"/>
        <end position="41"/>
    </location>
</feature>
<feature type="domain" description="TadE-like" evidence="2">
    <location>
        <begin position="14"/>
        <end position="56"/>
    </location>
</feature>
<reference evidence="4" key="1">
    <citation type="journal article" date="2019" name="Int. J. Syst. Evol. Microbiol.">
        <title>The Global Catalogue of Microorganisms (GCM) 10K type strain sequencing project: providing services to taxonomists for standard genome sequencing and annotation.</title>
        <authorList>
            <consortium name="The Broad Institute Genomics Platform"/>
            <consortium name="The Broad Institute Genome Sequencing Center for Infectious Disease"/>
            <person name="Wu L."/>
            <person name="Ma J."/>
        </authorList>
    </citation>
    <scope>NUCLEOTIDE SEQUENCE [LARGE SCALE GENOMIC DNA]</scope>
    <source>
        <strain evidence="4">KCTC 32255</strain>
    </source>
</reference>
<evidence type="ECO:0000259" key="2">
    <source>
        <dbReference type="Pfam" id="PF07811"/>
    </source>
</evidence>
<accession>A0ABW2BVR3</accession>
<keyword evidence="1" id="KW-0472">Membrane</keyword>
<dbReference type="EMBL" id="JBHSXX010000001">
    <property type="protein sequence ID" value="MFC6867132.1"/>
    <property type="molecule type" value="Genomic_DNA"/>
</dbReference>
<keyword evidence="1" id="KW-0812">Transmembrane</keyword>
<dbReference type="InterPro" id="IPR012495">
    <property type="entry name" value="TadE-like_dom"/>
</dbReference>
<evidence type="ECO:0000256" key="1">
    <source>
        <dbReference type="SAM" id="Phobius"/>
    </source>
</evidence>
<gene>
    <name evidence="3" type="ORF">ACFQGD_08225</name>
</gene>
<dbReference type="RefSeq" id="WP_345394645.1">
    <property type="nucleotide sequence ID" value="NZ_BAABLA010000022.1"/>
</dbReference>
<dbReference type="Proteomes" id="UP001596337">
    <property type="component" value="Unassembled WGS sequence"/>
</dbReference>
<protein>
    <submittedName>
        <fullName evidence="3">TadE/TadG family type IV pilus assembly protein</fullName>
    </submittedName>
</protein>